<evidence type="ECO:0000256" key="2">
    <source>
        <dbReference type="PROSITE-ProRule" id="PRU00176"/>
    </source>
</evidence>
<feature type="compositionally biased region" description="Pro residues" evidence="3">
    <location>
        <begin position="258"/>
        <end position="275"/>
    </location>
</feature>
<accession>A0A199W0C6</accession>
<dbReference type="PANTHER" id="PTHR48024:SF25">
    <property type="entry name" value="UBP1-ASSOCIATED PROTEIN 2C"/>
    <property type="match status" value="1"/>
</dbReference>
<dbReference type="SUPFAM" id="SSF54928">
    <property type="entry name" value="RNA-binding domain, RBD"/>
    <property type="match status" value="2"/>
</dbReference>
<evidence type="ECO:0000256" key="3">
    <source>
        <dbReference type="SAM" id="MobiDB-lite"/>
    </source>
</evidence>
<dbReference type="EMBL" id="LSRQ01000444">
    <property type="protein sequence ID" value="OAY82729.1"/>
    <property type="molecule type" value="Genomic_DNA"/>
</dbReference>
<gene>
    <name evidence="5" type="ORF">ACMD2_01531</name>
</gene>
<protein>
    <submittedName>
        <fullName evidence="5">UBP1-associated protein 2C</fullName>
    </submittedName>
</protein>
<organism evidence="5 6">
    <name type="scientific">Ananas comosus</name>
    <name type="common">Pineapple</name>
    <name type="synonym">Ananas ananas</name>
    <dbReference type="NCBI Taxonomy" id="4615"/>
    <lineage>
        <taxon>Eukaryota</taxon>
        <taxon>Viridiplantae</taxon>
        <taxon>Streptophyta</taxon>
        <taxon>Embryophyta</taxon>
        <taxon>Tracheophyta</taxon>
        <taxon>Spermatophyta</taxon>
        <taxon>Magnoliopsida</taxon>
        <taxon>Liliopsida</taxon>
        <taxon>Poales</taxon>
        <taxon>Bromeliaceae</taxon>
        <taxon>Bromelioideae</taxon>
        <taxon>Ananas</taxon>
    </lineage>
</organism>
<reference evidence="5 6" key="1">
    <citation type="journal article" date="2016" name="DNA Res.">
        <title>The draft genome of MD-2 pineapple using hybrid error correction of long reads.</title>
        <authorList>
            <person name="Redwan R.M."/>
            <person name="Saidin A."/>
            <person name="Kumar S.V."/>
        </authorList>
    </citation>
    <scope>NUCLEOTIDE SEQUENCE [LARGE SCALE GENOMIC DNA]</scope>
    <source>
        <strain evidence="6">cv. MD2</strain>
        <tissue evidence="5">Leaf</tissue>
    </source>
</reference>
<dbReference type="GO" id="GO:0003723">
    <property type="term" value="F:RNA binding"/>
    <property type="evidence" value="ECO:0007669"/>
    <property type="project" value="UniProtKB-UniRule"/>
</dbReference>
<feature type="region of interest" description="Disordered" evidence="3">
    <location>
        <begin position="252"/>
        <end position="299"/>
    </location>
</feature>
<feature type="domain" description="RRM" evidence="4">
    <location>
        <begin position="71"/>
        <end position="148"/>
    </location>
</feature>
<dbReference type="PROSITE" id="PS50102">
    <property type="entry name" value="RRM"/>
    <property type="match status" value="2"/>
</dbReference>
<feature type="compositionally biased region" description="Gly residues" evidence="3">
    <location>
        <begin position="287"/>
        <end position="297"/>
    </location>
</feature>
<feature type="compositionally biased region" description="Basic residues" evidence="3">
    <location>
        <begin position="1"/>
        <end position="10"/>
    </location>
</feature>
<dbReference type="Proteomes" id="UP000092600">
    <property type="component" value="Unassembled WGS sequence"/>
</dbReference>
<dbReference type="Pfam" id="PF00076">
    <property type="entry name" value="RRM_1"/>
    <property type="match status" value="2"/>
</dbReference>
<dbReference type="STRING" id="4615.A0A199W0C6"/>
<dbReference type="PANTHER" id="PTHR48024">
    <property type="entry name" value="GEO13361P1-RELATED"/>
    <property type="match status" value="1"/>
</dbReference>
<keyword evidence="1 2" id="KW-0694">RNA-binding</keyword>
<evidence type="ECO:0000256" key="1">
    <source>
        <dbReference type="ARBA" id="ARBA00022884"/>
    </source>
</evidence>
<evidence type="ECO:0000259" key="4">
    <source>
        <dbReference type="PROSITE" id="PS50102"/>
    </source>
</evidence>
<dbReference type="GO" id="GO:0005634">
    <property type="term" value="C:nucleus"/>
    <property type="evidence" value="ECO:0007669"/>
    <property type="project" value="TreeGrafter"/>
</dbReference>
<dbReference type="SMART" id="SM00360">
    <property type="entry name" value="RRM"/>
    <property type="match status" value="2"/>
</dbReference>
<evidence type="ECO:0000313" key="5">
    <source>
        <dbReference type="EMBL" id="OAY82729.1"/>
    </source>
</evidence>
<feature type="compositionally biased region" description="Low complexity" evidence="3">
    <location>
        <begin position="276"/>
        <end position="286"/>
    </location>
</feature>
<proteinExistence type="predicted"/>
<dbReference type="AlphaFoldDB" id="A0A199W0C6"/>
<sequence>MDLAKKKRKPAGNGPAAGAGAGPPLTSDEVSRVLGPFSREQLAGIVASAACRDAGVLDAVRALADRDLAHRKLFIRGLGWETTAGTLRSLFSPFGDLEEAVVISDKSTGKSKGYGFIVFRHFDGALRALRDPSKTVDGRVTITQLAAAGISASSSASASASASAAAPRAADVSQRKVFVGNVPSDMPSDRLLAYFASYGEIEEGPIGLDKQTGRFRGYALFVYKTAEAARASLVMPTKTIDGHHLVCRLASEGKKGKPAPPRPAPPRPRPVPVPAPTTSAAPDIAGSGSGSGSGIGIGQQASLQSSVPGYFGRPSSTMSSYSNPTGSGLPAAAVLGRNLPSSQPSAMAGATLGLSSVPGQVPALLGGAGPGGYRGGLDGAYGSSQFGAPGLGGFGGLGMGTGSSLYRVPPTSIGVPSGGYSESAHYSLSSSAYPSQHLQKIGSSPGPGAVVPSAAGLYPTLPPYF</sequence>
<evidence type="ECO:0000313" key="6">
    <source>
        <dbReference type="Proteomes" id="UP000092600"/>
    </source>
</evidence>
<feature type="region of interest" description="Disordered" evidence="3">
    <location>
        <begin position="1"/>
        <end position="25"/>
    </location>
</feature>
<dbReference type="InterPro" id="IPR012677">
    <property type="entry name" value="Nucleotide-bd_a/b_plait_sf"/>
</dbReference>
<feature type="domain" description="RRM" evidence="4">
    <location>
        <begin position="175"/>
        <end position="252"/>
    </location>
</feature>
<name>A0A199W0C6_ANACO</name>
<dbReference type="InterPro" id="IPR000504">
    <property type="entry name" value="RRM_dom"/>
</dbReference>
<comment type="caution">
    <text evidence="5">The sequence shown here is derived from an EMBL/GenBank/DDBJ whole genome shotgun (WGS) entry which is preliminary data.</text>
</comment>
<dbReference type="InterPro" id="IPR050886">
    <property type="entry name" value="RNA-binding_reg"/>
</dbReference>
<dbReference type="Gene3D" id="3.30.70.330">
    <property type="match status" value="2"/>
</dbReference>
<dbReference type="InterPro" id="IPR035979">
    <property type="entry name" value="RBD_domain_sf"/>
</dbReference>